<proteinExistence type="predicted"/>
<accession>A0A4Q9Q5N4</accession>
<dbReference type="Pfam" id="PF11338">
    <property type="entry name" value="DUF3140"/>
    <property type="match status" value="1"/>
</dbReference>
<sequence length="233" mass="26054">MVKSKEDVIAQFNEEVNMTVEELEAWLEDPKSLKAGTGVGIESGHKIIEILRKNPTKDPEKYDEEDLEHMRKVVGYANRHMAQEDRLKETKTRDELEDTKSTISLKNWGHDPVKTLDDEKGDEVGADSGVNGHDSTDAPEEGEPSQSQEVEIDEQVKLDAEEGQKPKEAKKRKLDADEPKDQGATEEEAPESNDDDELEGGEMGDEKSDGIEGNNEEENQNEPPRKKTKNDAA</sequence>
<dbReference type="AlphaFoldDB" id="A0A4Q9Q5N4"/>
<feature type="compositionally biased region" description="Basic and acidic residues" evidence="1">
    <location>
        <begin position="154"/>
        <end position="167"/>
    </location>
</feature>
<evidence type="ECO:0000256" key="1">
    <source>
        <dbReference type="SAM" id="MobiDB-lite"/>
    </source>
</evidence>
<feature type="compositionally biased region" description="Acidic residues" evidence="1">
    <location>
        <begin position="184"/>
        <end position="203"/>
    </location>
</feature>
<dbReference type="PANTHER" id="PTHR40630:SF1">
    <property type="entry name" value="DNA-BINDING PROTEIN"/>
    <property type="match status" value="1"/>
</dbReference>
<organism evidence="2 3">
    <name type="scientific">Dichomitus squalens</name>
    <dbReference type="NCBI Taxonomy" id="114155"/>
    <lineage>
        <taxon>Eukaryota</taxon>
        <taxon>Fungi</taxon>
        <taxon>Dikarya</taxon>
        <taxon>Basidiomycota</taxon>
        <taxon>Agaricomycotina</taxon>
        <taxon>Agaricomycetes</taxon>
        <taxon>Polyporales</taxon>
        <taxon>Polyporaceae</taxon>
        <taxon>Dichomitus</taxon>
    </lineage>
</organism>
<name>A0A4Q9Q5N4_9APHY</name>
<dbReference type="EMBL" id="ML145093">
    <property type="protein sequence ID" value="TBU62410.1"/>
    <property type="molecule type" value="Genomic_DNA"/>
</dbReference>
<dbReference type="PANTHER" id="PTHR40630">
    <property type="entry name" value="POSSIBLE DNA-BINDING PROTEIN"/>
    <property type="match status" value="1"/>
</dbReference>
<dbReference type="Proteomes" id="UP000292082">
    <property type="component" value="Unassembled WGS sequence"/>
</dbReference>
<keyword evidence="3" id="KW-1185">Reference proteome</keyword>
<protein>
    <submittedName>
        <fullName evidence="2">Uncharacterized protein</fullName>
    </submittedName>
</protein>
<feature type="compositionally biased region" description="Basic and acidic residues" evidence="1">
    <location>
        <begin position="81"/>
        <end position="100"/>
    </location>
</feature>
<feature type="compositionally biased region" description="Basic and acidic residues" evidence="1">
    <location>
        <begin position="174"/>
        <end position="183"/>
    </location>
</feature>
<gene>
    <name evidence="2" type="ORF">BD310DRAFT_918349</name>
</gene>
<dbReference type="InterPro" id="IPR021487">
    <property type="entry name" value="DUF3140"/>
</dbReference>
<evidence type="ECO:0000313" key="2">
    <source>
        <dbReference type="EMBL" id="TBU62410.1"/>
    </source>
</evidence>
<feature type="compositionally biased region" description="Basic and acidic residues" evidence="1">
    <location>
        <begin position="108"/>
        <end position="118"/>
    </location>
</feature>
<reference evidence="2 3" key="1">
    <citation type="submission" date="2019-01" db="EMBL/GenBank/DDBJ databases">
        <title>Draft genome sequences of three monokaryotic isolates of the white-rot basidiomycete fungus Dichomitus squalens.</title>
        <authorList>
            <consortium name="DOE Joint Genome Institute"/>
            <person name="Lopez S.C."/>
            <person name="Andreopoulos B."/>
            <person name="Pangilinan J."/>
            <person name="Lipzen A."/>
            <person name="Riley R."/>
            <person name="Ahrendt S."/>
            <person name="Ng V."/>
            <person name="Barry K."/>
            <person name="Daum C."/>
            <person name="Grigoriev I.V."/>
            <person name="Hilden K.S."/>
            <person name="Makela M.R."/>
            <person name="de Vries R.P."/>
        </authorList>
    </citation>
    <scope>NUCLEOTIDE SEQUENCE [LARGE SCALE GENOMIC DNA]</scope>
    <source>
        <strain evidence="2 3">CBS 464.89</strain>
    </source>
</reference>
<feature type="region of interest" description="Disordered" evidence="1">
    <location>
        <begin position="76"/>
        <end position="233"/>
    </location>
</feature>
<feature type="compositionally biased region" description="Basic and acidic residues" evidence="1">
    <location>
        <begin position="223"/>
        <end position="233"/>
    </location>
</feature>
<evidence type="ECO:0000313" key="3">
    <source>
        <dbReference type="Proteomes" id="UP000292082"/>
    </source>
</evidence>